<comment type="caution">
    <text evidence="1">The sequence shown here is derived from an EMBL/GenBank/DDBJ whole genome shotgun (WGS) entry which is preliminary data.</text>
</comment>
<reference evidence="1 2" key="1">
    <citation type="submission" date="2018-11" db="EMBL/GenBank/DDBJ databases">
        <title>Erythrobacter spongiae sp. nov., isolated from a marine sponge.</title>
        <authorList>
            <person name="Zhuang L."/>
            <person name="Luo L."/>
        </authorList>
    </citation>
    <scope>NUCLEOTIDE SEQUENCE [LARGE SCALE GENOMIC DNA]</scope>
    <source>
        <strain evidence="1 2">HN-E23</strain>
    </source>
</reference>
<organism evidence="1 2">
    <name type="scientific">Aurantiacibacter spongiae</name>
    <dbReference type="NCBI Taxonomy" id="2488860"/>
    <lineage>
        <taxon>Bacteria</taxon>
        <taxon>Pseudomonadati</taxon>
        <taxon>Pseudomonadota</taxon>
        <taxon>Alphaproteobacteria</taxon>
        <taxon>Sphingomonadales</taxon>
        <taxon>Erythrobacteraceae</taxon>
        <taxon>Aurantiacibacter</taxon>
    </lineage>
</organism>
<dbReference type="EMBL" id="RPFZ01000001">
    <property type="protein sequence ID" value="RPF72075.1"/>
    <property type="molecule type" value="Genomic_DNA"/>
</dbReference>
<dbReference type="RefSeq" id="WP_123881133.1">
    <property type="nucleotide sequence ID" value="NZ_RPFZ01000001.1"/>
</dbReference>
<protein>
    <submittedName>
        <fullName evidence="1">DUF934 domain-containing protein</fullName>
    </submittedName>
</protein>
<dbReference type="OrthoDB" id="9800421at2"/>
<proteinExistence type="predicted"/>
<dbReference type="InterPro" id="IPR008318">
    <property type="entry name" value="UCP030820"/>
</dbReference>
<sequence length="163" mass="17838">MAEPTQSPAGGGLGTGRDEVQFRFREDDMVDHAAVTVDSFLAQSNASAVRIEPGDDVQDLVPHLDRIQLVEVNFPGFGDGRGYSAARTLRENGYAGELRAVGDVLVDQLPNMRRCGFDSFAPDRALDEGDARAAFERWPHVYQPAADARTPIWSLRHGGRRDG</sequence>
<gene>
    <name evidence="1" type="ORF">EG799_10945</name>
</gene>
<name>A0A3N5DMI0_9SPHN</name>
<accession>A0A3N5DMI0</accession>
<dbReference type="Pfam" id="PF06073">
    <property type="entry name" value="DUF934"/>
    <property type="match status" value="1"/>
</dbReference>
<keyword evidence="2" id="KW-1185">Reference proteome</keyword>
<dbReference type="Proteomes" id="UP000275232">
    <property type="component" value="Unassembled WGS sequence"/>
</dbReference>
<dbReference type="AlphaFoldDB" id="A0A3N5DMI0"/>
<evidence type="ECO:0000313" key="2">
    <source>
        <dbReference type="Proteomes" id="UP000275232"/>
    </source>
</evidence>
<evidence type="ECO:0000313" key="1">
    <source>
        <dbReference type="EMBL" id="RPF72075.1"/>
    </source>
</evidence>